<dbReference type="Gene3D" id="1.10.530.10">
    <property type="match status" value="1"/>
</dbReference>
<comment type="similarity">
    <text evidence="1">Belongs to the peptidase C40 family.</text>
</comment>
<evidence type="ECO:0000256" key="3">
    <source>
        <dbReference type="ARBA" id="ARBA00022801"/>
    </source>
</evidence>
<name>A0ABX0H000_9ACTN</name>
<keyword evidence="7" id="KW-1185">Reference proteome</keyword>
<dbReference type="Gene3D" id="3.90.1720.10">
    <property type="entry name" value="endopeptidase domain like (from Nostoc punctiforme)"/>
    <property type="match status" value="1"/>
</dbReference>
<dbReference type="SUPFAM" id="SSF54001">
    <property type="entry name" value="Cysteine proteinases"/>
    <property type="match status" value="1"/>
</dbReference>
<dbReference type="EMBL" id="JAANNP010000201">
    <property type="protein sequence ID" value="NHC16534.1"/>
    <property type="molecule type" value="Genomic_DNA"/>
</dbReference>
<dbReference type="PANTHER" id="PTHR47053">
    <property type="entry name" value="MUREIN DD-ENDOPEPTIDASE MEPH-RELATED"/>
    <property type="match status" value="1"/>
</dbReference>
<dbReference type="InterPro" id="IPR051202">
    <property type="entry name" value="Peptidase_C40"/>
</dbReference>
<dbReference type="InterPro" id="IPR000064">
    <property type="entry name" value="NLP_P60_dom"/>
</dbReference>
<comment type="caution">
    <text evidence="6">The sequence shown here is derived from an EMBL/GenBank/DDBJ whole genome shotgun (WGS) entry which is preliminary data.</text>
</comment>
<keyword evidence="3" id="KW-0378">Hydrolase</keyword>
<dbReference type="Proteomes" id="UP000800981">
    <property type="component" value="Unassembled WGS sequence"/>
</dbReference>
<keyword evidence="4" id="KW-0788">Thiol protease</keyword>
<reference evidence="6 7" key="1">
    <citation type="submission" date="2020-03" db="EMBL/GenBank/DDBJ databases">
        <title>Two novel Motilibacter sp.</title>
        <authorList>
            <person name="Liu S."/>
        </authorList>
    </citation>
    <scope>NUCLEOTIDE SEQUENCE [LARGE SCALE GENOMIC DNA]</scope>
    <source>
        <strain evidence="6 7">E257</strain>
    </source>
</reference>
<dbReference type="PANTHER" id="PTHR47053:SF1">
    <property type="entry name" value="MUREIN DD-ENDOPEPTIDASE MEPH-RELATED"/>
    <property type="match status" value="1"/>
</dbReference>
<dbReference type="Pfam" id="PF00877">
    <property type="entry name" value="NLPC_P60"/>
    <property type="match status" value="1"/>
</dbReference>
<evidence type="ECO:0000313" key="7">
    <source>
        <dbReference type="Proteomes" id="UP000800981"/>
    </source>
</evidence>
<protein>
    <submittedName>
        <fullName evidence="6">Transglycosylase SLT domain-containing protein</fullName>
    </submittedName>
</protein>
<proteinExistence type="inferred from homology"/>
<dbReference type="InterPro" id="IPR023346">
    <property type="entry name" value="Lysozyme-like_dom_sf"/>
</dbReference>
<evidence type="ECO:0000259" key="5">
    <source>
        <dbReference type="PROSITE" id="PS51935"/>
    </source>
</evidence>
<dbReference type="Pfam" id="PF01464">
    <property type="entry name" value="SLT"/>
    <property type="match status" value="1"/>
</dbReference>
<organism evidence="6 7">
    <name type="scientific">Motilibacter deserti</name>
    <dbReference type="NCBI Taxonomy" id="2714956"/>
    <lineage>
        <taxon>Bacteria</taxon>
        <taxon>Bacillati</taxon>
        <taxon>Actinomycetota</taxon>
        <taxon>Actinomycetes</taxon>
        <taxon>Motilibacterales</taxon>
        <taxon>Motilibacteraceae</taxon>
        <taxon>Motilibacter</taxon>
    </lineage>
</organism>
<evidence type="ECO:0000256" key="2">
    <source>
        <dbReference type="ARBA" id="ARBA00022670"/>
    </source>
</evidence>
<dbReference type="InterPro" id="IPR038765">
    <property type="entry name" value="Papain-like_cys_pep_sf"/>
</dbReference>
<keyword evidence="2" id="KW-0645">Protease</keyword>
<accession>A0ABX0H000</accession>
<gene>
    <name evidence="6" type="ORF">G9H71_22370</name>
</gene>
<evidence type="ECO:0000256" key="4">
    <source>
        <dbReference type="ARBA" id="ARBA00022807"/>
    </source>
</evidence>
<sequence>MLVSSTASTSTGSAVSRSSFASTLADVTGSGSASGAGSGSVAGSAATGGTAAAGGSATGNSGADAVELAKKYLGIPYVWGGTDPSKGLDCSGLTGLVYRQLGVDLPRVSRDQAKVGEKIASLSQAKPGDLLFFNSPVSHVGIYAGGGKMVHAPHTGAKVRVEDVYETPTVIRRVLPEAGSAPAPTALAQPAAKTGGVPYADIFRTEGARAGVSPALLAAVAKTESSFRSDATSPAGAKGLMQLMPATAAGLGVDPLDPQQAVRGAAKLLAGYLKDYDGSLDLALAAYNAGPGNVKKYGGVPPFSETKAYVRKVQDAMQEVTL</sequence>
<dbReference type="SUPFAM" id="SSF53955">
    <property type="entry name" value="Lysozyme-like"/>
    <property type="match status" value="1"/>
</dbReference>
<dbReference type="CDD" id="cd00254">
    <property type="entry name" value="LT-like"/>
    <property type="match status" value="1"/>
</dbReference>
<dbReference type="PROSITE" id="PS51935">
    <property type="entry name" value="NLPC_P60"/>
    <property type="match status" value="1"/>
</dbReference>
<evidence type="ECO:0000313" key="6">
    <source>
        <dbReference type="EMBL" id="NHC16534.1"/>
    </source>
</evidence>
<evidence type="ECO:0000256" key="1">
    <source>
        <dbReference type="ARBA" id="ARBA00007074"/>
    </source>
</evidence>
<feature type="domain" description="NlpC/P60" evidence="5">
    <location>
        <begin position="59"/>
        <end position="181"/>
    </location>
</feature>
<dbReference type="InterPro" id="IPR008258">
    <property type="entry name" value="Transglycosylase_SLT_dom_1"/>
</dbReference>